<name>A0A370DMS3_9GAMM</name>
<dbReference type="EMBL" id="QFXE01000011">
    <property type="protein sequence ID" value="RDH85870.1"/>
    <property type="molecule type" value="Genomic_DNA"/>
</dbReference>
<dbReference type="InterPro" id="IPR003593">
    <property type="entry name" value="AAA+_ATPase"/>
</dbReference>
<keyword evidence="6" id="KW-1278">Translocase</keyword>
<dbReference type="Pfam" id="PF00437">
    <property type="entry name" value="T2SSE"/>
    <property type="match status" value="1"/>
</dbReference>
<gene>
    <name evidence="10" type="primary">gspE</name>
    <name evidence="10" type="ORF">DIZ78_09800</name>
</gene>
<feature type="domain" description="Bacterial type II secretion system protein E" evidence="9">
    <location>
        <begin position="402"/>
        <end position="416"/>
    </location>
</feature>
<dbReference type="Gene3D" id="3.40.50.300">
    <property type="entry name" value="P-loop containing nucleotide triphosphate hydrolases"/>
    <property type="match status" value="1"/>
</dbReference>
<proteinExistence type="inferred from homology"/>
<evidence type="ECO:0000256" key="3">
    <source>
        <dbReference type="ARBA" id="ARBA00022741"/>
    </source>
</evidence>
<dbReference type="Gene3D" id="1.10.40.70">
    <property type="match status" value="1"/>
</dbReference>
<dbReference type="PROSITE" id="PS00662">
    <property type="entry name" value="T2SP_E"/>
    <property type="match status" value="1"/>
</dbReference>
<dbReference type="GO" id="GO:0005886">
    <property type="term" value="C:plasma membrane"/>
    <property type="evidence" value="ECO:0007669"/>
    <property type="project" value="UniProtKB-SubCell"/>
</dbReference>
<evidence type="ECO:0000256" key="4">
    <source>
        <dbReference type="ARBA" id="ARBA00022840"/>
    </source>
</evidence>
<comment type="similarity">
    <text evidence="1 8">Belongs to the GSP E family.</text>
</comment>
<evidence type="ECO:0000259" key="9">
    <source>
        <dbReference type="PROSITE" id="PS00662"/>
    </source>
</evidence>
<dbReference type="Pfam" id="PF05157">
    <property type="entry name" value="MshEN"/>
    <property type="match status" value="1"/>
</dbReference>
<dbReference type="GO" id="GO:0015628">
    <property type="term" value="P:protein secretion by the type II secretion system"/>
    <property type="evidence" value="ECO:0007669"/>
    <property type="project" value="UniProtKB-UniRule"/>
</dbReference>
<dbReference type="FunFam" id="3.30.450.90:FF:000001">
    <property type="entry name" value="Type II secretion system ATPase GspE"/>
    <property type="match status" value="1"/>
</dbReference>
<sequence>MIASVPDKRHEAAVSEVAVDEAVPINGGLGAYLVRTGRLRQDEADNALKIFLDQDGEASFGLLLVHMGMLSDKDLAEAQAACLDIPLIDGRAFPDTMPCEGKVSREFLKKNLSVIVEENDDNLIVAMADPDNHYLLDALKMITGKKVEPRVGIASEIEAAFRQRYSGTGEAESTGSDFSSASAGISGDDVEHLKELANEAPVIKLVNQLIQQAVSQNASDIHIEPFERMLMIRYRVDGVLREVERAPVEIAAAVVSRIKILSNLNIAERRLPQDGRFKLTVRGSRLDLRVSTAPTINGESVVLRLLPSNSTADDFDGLGFTQKQKEDLLSVLSYPHGIVLVTGPTGSGKTTTLYAALNYLNTPEKKILTVEDPVEYNIEGINQIQVKPQIGLTFANALRTIVRQDPDVIMIGEMRDQETASIAVQSALTGHLVLSTLHTNDAAGSITRLLDMGVDDFLLKSTVNAVVAQRLVRTLCNDCKKPYVASDKVEERLHLREIVGDSEITLYSAEGCDKCDGTGFTGRSAIVELIILDDGLRDLIISHADSVAIARYARENGSGTMYEDGLRKAAAGVTTIEEVLRVTRLD</sequence>
<dbReference type="SMART" id="SM00382">
    <property type="entry name" value="AAA"/>
    <property type="match status" value="1"/>
</dbReference>
<evidence type="ECO:0000256" key="8">
    <source>
        <dbReference type="RuleBase" id="RU366070"/>
    </source>
</evidence>
<dbReference type="AlphaFoldDB" id="A0A370DMS3"/>
<dbReference type="SUPFAM" id="SSF52540">
    <property type="entry name" value="P-loop containing nucleoside triphosphate hydrolases"/>
    <property type="match status" value="1"/>
</dbReference>
<dbReference type="GO" id="GO:0008564">
    <property type="term" value="F:protein-exporting ATPase activity"/>
    <property type="evidence" value="ECO:0007669"/>
    <property type="project" value="UniProtKB-EC"/>
</dbReference>
<keyword evidence="4 8" id="KW-0067">ATP-binding</keyword>
<keyword evidence="5 8" id="KW-0653">Protein transport</keyword>
<accession>A0A370DMS3</accession>
<dbReference type="PANTHER" id="PTHR30258:SF2">
    <property type="entry name" value="COMG OPERON PROTEIN 1"/>
    <property type="match status" value="1"/>
</dbReference>
<dbReference type="InterPro" id="IPR013369">
    <property type="entry name" value="T2SS_GspE"/>
</dbReference>
<dbReference type="InterPro" id="IPR001482">
    <property type="entry name" value="T2SS/T4SS_dom"/>
</dbReference>
<evidence type="ECO:0000313" key="11">
    <source>
        <dbReference type="Proteomes" id="UP000254771"/>
    </source>
</evidence>
<comment type="function">
    <text evidence="8">ATPase component of the type II secretion system required for the energy-dependent secretion of extracellular factors such as proteases and toxins from the periplasm. Acts as a molecular motor to provide the energy that is required for assembly of the pseudopilus and the extrusion of substrates generated in the cytoplasm.</text>
</comment>
<dbReference type="SUPFAM" id="SSF160246">
    <property type="entry name" value="EspE N-terminal domain-like"/>
    <property type="match status" value="1"/>
</dbReference>
<evidence type="ECO:0000256" key="6">
    <source>
        <dbReference type="ARBA" id="ARBA00022967"/>
    </source>
</evidence>
<dbReference type="InterPro" id="IPR027417">
    <property type="entry name" value="P-loop_NTPase"/>
</dbReference>
<protein>
    <recommendedName>
        <fullName evidence="8">Type II secretion system protein E</fullName>
        <shortName evidence="8">T2SS protein E</shortName>
    </recommendedName>
    <alternativeName>
        <fullName evidence="8">Type II traffic warden ATPase</fullName>
    </alternativeName>
</protein>
<comment type="caution">
    <text evidence="10">The sequence shown here is derived from an EMBL/GenBank/DDBJ whole genome shotgun (WGS) entry which is preliminary data.</text>
</comment>
<evidence type="ECO:0000256" key="2">
    <source>
        <dbReference type="ARBA" id="ARBA00022448"/>
    </source>
</evidence>
<evidence type="ECO:0000256" key="5">
    <source>
        <dbReference type="ARBA" id="ARBA00022927"/>
    </source>
</evidence>
<keyword evidence="3 8" id="KW-0547">Nucleotide-binding</keyword>
<dbReference type="GO" id="GO:0016887">
    <property type="term" value="F:ATP hydrolysis activity"/>
    <property type="evidence" value="ECO:0007669"/>
    <property type="project" value="TreeGrafter"/>
</dbReference>
<comment type="subcellular location">
    <subcellularLocation>
        <location evidence="8">Cell inner membrane</location>
    </subcellularLocation>
</comment>
<dbReference type="CDD" id="cd01129">
    <property type="entry name" value="PulE-GspE-like"/>
    <property type="match status" value="1"/>
</dbReference>
<dbReference type="InterPro" id="IPR037257">
    <property type="entry name" value="T2SS_E_N_sf"/>
</dbReference>
<dbReference type="Gene3D" id="3.30.450.90">
    <property type="match status" value="1"/>
</dbReference>
<dbReference type="Gene3D" id="3.30.300.160">
    <property type="entry name" value="Type II secretion system, protein E, N-terminal domain"/>
    <property type="match status" value="1"/>
</dbReference>
<evidence type="ECO:0000256" key="7">
    <source>
        <dbReference type="ARBA" id="ARBA00034006"/>
    </source>
</evidence>
<dbReference type="GO" id="GO:0005524">
    <property type="term" value="F:ATP binding"/>
    <property type="evidence" value="ECO:0007669"/>
    <property type="project" value="UniProtKB-UniRule"/>
</dbReference>
<comment type="catalytic activity">
    <reaction evidence="7">
        <text>ATP + H2O + cellular proteinSide 1 = ADP + phosphate + cellular proteinSide 2.</text>
        <dbReference type="EC" id="7.4.2.8"/>
    </reaction>
</comment>
<dbReference type="PANTHER" id="PTHR30258">
    <property type="entry name" value="TYPE II SECRETION SYSTEM PROTEIN GSPE-RELATED"/>
    <property type="match status" value="1"/>
</dbReference>
<evidence type="ECO:0000256" key="1">
    <source>
        <dbReference type="ARBA" id="ARBA00006611"/>
    </source>
</evidence>
<keyword evidence="11" id="KW-1185">Reference proteome</keyword>
<evidence type="ECO:0000313" key="10">
    <source>
        <dbReference type="EMBL" id="RDH85870.1"/>
    </source>
</evidence>
<dbReference type="FunFam" id="3.40.50.300:FF:000398">
    <property type="entry name" value="Type IV pilus assembly ATPase PilB"/>
    <property type="match status" value="1"/>
</dbReference>
<organism evidence="10 11">
    <name type="scientific">endosymbiont of Escarpia spicata</name>
    <dbReference type="NCBI Taxonomy" id="2200908"/>
    <lineage>
        <taxon>Bacteria</taxon>
        <taxon>Pseudomonadati</taxon>
        <taxon>Pseudomonadota</taxon>
        <taxon>Gammaproteobacteria</taxon>
        <taxon>sulfur-oxidizing symbionts</taxon>
    </lineage>
</organism>
<dbReference type="NCBIfam" id="TIGR02533">
    <property type="entry name" value="type_II_gspE"/>
    <property type="match status" value="1"/>
</dbReference>
<dbReference type="Proteomes" id="UP000254771">
    <property type="component" value="Unassembled WGS sequence"/>
</dbReference>
<reference evidence="10 11" key="1">
    <citation type="journal article" date="2018" name="ISME J.">
        <title>Endosymbiont genomes yield clues of tubeworm success.</title>
        <authorList>
            <person name="Li Y."/>
            <person name="Liles M.R."/>
            <person name="Halanych K.M."/>
        </authorList>
    </citation>
    <scope>NUCLEOTIDE SEQUENCE [LARGE SCALE GENOMIC DNA]</scope>
    <source>
        <strain evidence="10">A1462</strain>
    </source>
</reference>
<dbReference type="InterPro" id="IPR007831">
    <property type="entry name" value="T2SS_GspE_N"/>
</dbReference>
<keyword evidence="2 8" id="KW-0813">Transport</keyword>
<dbReference type="GO" id="GO:0015627">
    <property type="term" value="C:type II protein secretion system complex"/>
    <property type="evidence" value="ECO:0007669"/>
    <property type="project" value="UniProtKB-UniRule"/>
</dbReference>